<protein>
    <recommendedName>
        <fullName evidence="2">PF03932 family protein CutC</fullName>
    </recommendedName>
</protein>
<dbReference type="HAMAP" id="MF_00795">
    <property type="entry name" value="CutC"/>
    <property type="match status" value="1"/>
</dbReference>
<dbReference type="EMBL" id="JAUSUO010000013">
    <property type="protein sequence ID" value="MDQ0345089.1"/>
    <property type="molecule type" value="Genomic_DNA"/>
</dbReference>
<dbReference type="PANTHER" id="PTHR12598:SF0">
    <property type="entry name" value="COPPER HOMEOSTASIS PROTEIN CUTC HOMOLOG"/>
    <property type="match status" value="1"/>
</dbReference>
<proteinExistence type="inferred from homology"/>
<dbReference type="InterPro" id="IPR005627">
    <property type="entry name" value="CutC-like"/>
</dbReference>
<evidence type="ECO:0000313" key="3">
    <source>
        <dbReference type="EMBL" id="MDQ0345089.1"/>
    </source>
</evidence>
<comment type="caution">
    <text evidence="2">Once thought to be involved in copper homeostasis, experiments in E.coli have shown this is not the case.</text>
</comment>
<comment type="subcellular location">
    <subcellularLocation>
        <location evidence="2">Cytoplasm</location>
    </subcellularLocation>
</comment>
<dbReference type="RefSeq" id="WP_244681075.1">
    <property type="nucleotide sequence ID" value="NZ_JALIRM010000003.1"/>
</dbReference>
<evidence type="ECO:0000313" key="4">
    <source>
        <dbReference type="Proteomes" id="UP001232343"/>
    </source>
</evidence>
<comment type="similarity">
    <text evidence="1 2">Belongs to the CutC family.</text>
</comment>
<name>A0ABU0D9J6_9BACI</name>
<sequence>MILEVIASNIRDVKAASEYGADRIELCVGMKEDGITPSYGLIESAVEISKIPINVIIRSHPQSFFYESSEVDTMVRDIRMVRKLGANGIVIGALTEDGRVDVEVMQRLLEEAEGLDVTFHRAIDFSRNLEETLEALIQFKQVKRILTAGGRNPATESIPMIKKLKELAENTHLTIMPGYGLRAETFKEFYDEVRPKEIHFGSGVREENSFMKSIERTKIDRIKQVLV</sequence>
<dbReference type="SUPFAM" id="SSF110395">
    <property type="entry name" value="CutC-like"/>
    <property type="match status" value="1"/>
</dbReference>
<comment type="caution">
    <text evidence="3">The sequence shown here is derived from an EMBL/GenBank/DDBJ whole genome shotgun (WGS) entry which is preliminary data.</text>
</comment>
<dbReference type="PANTHER" id="PTHR12598">
    <property type="entry name" value="COPPER HOMEOSTASIS PROTEIN CUTC"/>
    <property type="match status" value="1"/>
</dbReference>
<gene>
    <name evidence="2" type="primary">cutC</name>
    <name evidence="3" type="ORF">J2S14_003936</name>
</gene>
<keyword evidence="4" id="KW-1185">Reference proteome</keyword>
<dbReference type="InterPro" id="IPR036822">
    <property type="entry name" value="CutC-like_dom_sf"/>
</dbReference>
<organism evidence="3 4">
    <name type="scientific">Lederbergia wuyishanensis</name>
    <dbReference type="NCBI Taxonomy" id="1347903"/>
    <lineage>
        <taxon>Bacteria</taxon>
        <taxon>Bacillati</taxon>
        <taxon>Bacillota</taxon>
        <taxon>Bacilli</taxon>
        <taxon>Bacillales</taxon>
        <taxon>Bacillaceae</taxon>
        <taxon>Lederbergia</taxon>
    </lineage>
</organism>
<dbReference type="Gene3D" id="3.20.20.380">
    <property type="entry name" value="Copper homeostasis (CutC) domain"/>
    <property type="match status" value="1"/>
</dbReference>
<dbReference type="Proteomes" id="UP001232343">
    <property type="component" value="Unassembled WGS sequence"/>
</dbReference>
<reference evidence="3 4" key="1">
    <citation type="submission" date="2023-07" db="EMBL/GenBank/DDBJ databases">
        <title>Genomic Encyclopedia of Type Strains, Phase IV (KMG-IV): sequencing the most valuable type-strain genomes for metagenomic binning, comparative biology and taxonomic classification.</title>
        <authorList>
            <person name="Goeker M."/>
        </authorList>
    </citation>
    <scope>NUCLEOTIDE SEQUENCE [LARGE SCALE GENOMIC DNA]</scope>
    <source>
        <strain evidence="3 4">DSM 27848</strain>
    </source>
</reference>
<dbReference type="Pfam" id="PF03932">
    <property type="entry name" value="CutC"/>
    <property type="match status" value="1"/>
</dbReference>
<evidence type="ECO:0000256" key="2">
    <source>
        <dbReference type="HAMAP-Rule" id="MF_00795"/>
    </source>
</evidence>
<keyword evidence="2" id="KW-0963">Cytoplasm</keyword>
<accession>A0ABU0D9J6</accession>
<evidence type="ECO:0000256" key="1">
    <source>
        <dbReference type="ARBA" id="ARBA00007768"/>
    </source>
</evidence>